<dbReference type="SUPFAM" id="SSF110296">
    <property type="entry name" value="Oligoxyloglucan reducing end-specific cellobiohydrolase"/>
    <property type="match status" value="1"/>
</dbReference>
<dbReference type="GO" id="GO:0009523">
    <property type="term" value="C:photosystem II"/>
    <property type="evidence" value="ECO:0007669"/>
    <property type="project" value="UniProtKB-KW"/>
</dbReference>
<gene>
    <name evidence="5" type="ORF">ABLV49_22530</name>
</gene>
<dbReference type="PANTHER" id="PTHR47199:SF2">
    <property type="entry name" value="PHOTOSYSTEM II STABILITY_ASSEMBLY FACTOR HCF136, CHLOROPLASTIC"/>
    <property type="match status" value="1"/>
</dbReference>
<dbReference type="PANTHER" id="PTHR47199">
    <property type="entry name" value="PHOTOSYSTEM II STABILITY/ASSEMBLY FACTOR HCF136, CHLOROPLASTIC"/>
    <property type="match status" value="1"/>
</dbReference>
<dbReference type="InterPro" id="IPR028203">
    <property type="entry name" value="PSII_CF48-like_dom"/>
</dbReference>
<feature type="domain" description="Photosynthesis system II assembly factor Ycf48/Hcf136-like" evidence="4">
    <location>
        <begin position="166"/>
        <end position="285"/>
    </location>
</feature>
<feature type="domain" description="Photosynthesis system II assembly factor Ycf48/Hcf136-like" evidence="4">
    <location>
        <begin position="81"/>
        <end position="140"/>
    </location>
</feature>
<evidence type="ECO:0000313" key="5">
    <source>
        <dbReference type="EMBL" id="XBP72498.1"/>
    </source>
</evidence>
<evidence type="ECO:0000256" key="1">
    <source>
        <dbReference type="ARBA" id="ARBA00022531"/>
    </source>
</evidence>
<keyword evidence="2" id="KW-0604">Photosystem II</keyword>
<dbReference type="RefSeq" id="WP_349282119.1">
    <property type="nucleotide sequence ID" value="NZ_CBCSCU010000025.1"/>
</dbReference>
<dbReference type="EMBL" id="CP157676">
    <property type="protein sequence ID" value="XBP72498.1"/>
    <property type="molecule type" value="Genomic_DNA"/>
</dbReference>
<dbReference type="Pfam" id="PF14870">
    <property type="entry name" value="PSII_BNR"/>
    <property type="match status" value="2"/>
</dbReference>
<evidence type="ECO:0000259" key="4">
    <source>
        <dbReference type="Pfam" id="PF14870"/>
    </source>
</evidence>
<sequence length="363" mass="38341">MFKLNETMQHRLLALFLLTLVPALHATTADEPPAVSAQDPMRRSALQSRLASRSVLVGVVRTGARLVAVGERGHVLISDDNARNWRQVDVPVSVTLTAVHFADERAGWAVGHSGVILHSSDGGLSWRKQLDGVQANQLISEAAQASGNEALVQRANRFAKDGPDKPFLAVHFSDTKRGLAVGAYGIAFSTDDGGQHWRPILDLVPNDDERHLYVIHETANAVYLAGEQGLLVRRQGPQGKFERLDAPFRSTVFNLLSAADGTLLASGLGGKVYRSTDQGLQWDAVAPAGKVALTAGVLVKGGVVLGNEAGQLLLTDDGGRSFKTVSSSQPFPAAGLAAAADGQLVVVGPRGVQAMAAPSFTTN</sequence>
<organism evidence="5">
    <name type="scientific">Polaromonas hydrogenivorans</name>
    <dbReference type="NCBI Taxonomy" id="335476"/>
    <lineage>
        <taxon>Bacteria</taxon>
        <taxon>Pseudomonadati</taxon>
        <taxon>Pseudomonadota</taxon>
        <taxon>Betaproteobacteria</taxon>
        <taxon>Burkholderiales</taxon>
        <taxon>Comamonadaceae</taxon>
        <taxon>Polaromonas</taxon>
    </lineage>
</organism>
<protein>
    <submittedName>
        <fullName evidence="5">YCF48-related protein</fullName>
    </submittedName>
</protein>
<reference evidence="5" key="1">
    <citation type="submission" date="2024-05" db="EMBL/GenBank/DDBJ databases">
        <authorList>
            <person name="Bunk B."/>
            <person name="Swiderski J."/>
            <person name="Sproer C."/>
            <person name="Thiel V."/>
        </authorList>
    </citation>
    <scope>NUCLEOTIDE SEQUENCE</scope>
    <source>
        <strain evidence="5">DSM 17735</strain>
        <plasmid evidence="5">p1</plasmid>
    </source>
</reference>
<evidence type="ECO:0000256" key="2">
    <source>
        <dbReference type="ARBA" id="ARBA00023276"/>
    </source>
</evidence>
<evidence type="ECO:0000256" key="3">
    <source>
        <dbReference type="SAM" id="SignalP"/>
    </source>
</evidence>
<dbReference type="Gene3D" id="2.130.10.10">
    <property type="entry name" value="YVTN repeat-like/Quinoprotein amine dehydrogenase"/>
    <property type="match status" value="1"/>
</dbReference>
<proteinExistence type="predicted"/>
<keyword evidence="3" id="KW-0732">Signal</keyword>
<dbReference type="GO" id="GO:0015979">
    <property type="term" value="P:photosynthesis"/>
    <property type="evidence" value="ECO:0007669"/>
    <property type="project" value="UniProtKB-KW"/>
</dbReference>
<feature type="chain" id="PRO_5043986248" evidence="3">
    <location>
        <begin position="27"/>
        <end position="363"/>
    </location>
</feature>
<dbReference type="AlphaFoldDB" id="A0AAU7LYF7"/>
<keyword evidence="1" id="KW-0602">Photosynthesis</keyword>
<dbReference type="InterPro" id="IPR015943">
    <property type="entry name" value="WD40/YVTN_repeat-like_dom_sf"/>
</dbReference>
<keyword evidence="5" id="KW-0614">Plasmid</keyword>
<name>A0AAU7LYF7_9BURK</name>
<accession>A0AAU7LYF7</accession>
<geneLocation type="plasmid" evidence="5">
    <name>p1</name>
</geneLocation>
<feature type="signal peptide" evidence="3">
    <location>
        <begin position="1"/>
        <end position="26"/>
    </location>
</feature>